<dbReference type="FunFam" id="3.20.20.80:FF:000005">
    <property type="entry name" value="Glucan endo-1,3-beta-glucosidase 14"/>
    <property type="match status" value="1"/>
</dbReference>
<dbReference type="InterPro" id="IPR017853">
    <property type="entry name" value="GH"/>
</dbReference>
<comment type="similarity">
    <text evidence="2 9">Belongs to the glycosyl hydrolase 17 family.</text>
</comment>
<evidence type="ECO:0000256" key="11">
    <source>
        <dbReference type="SAM" id="SignalP"/>
    </source>
</evidence>
<dbReference type="Proteomes" id="UP001457282">
    <property type="component" value="Unassembled WGS sequence"/>
</dbReference>
<evidence type="ECO:0000256" key="8">
    <source>
        <dbReference type="ARBA" id="ARBA00033417"/>
    </source>
</evidence>
<dbReference type="GO" id="GO:0005975">
    <property type="term" value="P:carbohydrate metabolic process"/>
    <property type="evidence" value="ECO:0007669"/>
    <property type="project" value="InterPro"/>
</dbReference>
<name>A0AAW1XF10_RUBAR</name>
<evidence type="ECO:0000256" key="2">
    <source>
        <dbReference type="ARBA" id="ARBA00008773"/>
    </source>
</evidence>
<comment type="catalytic activity">
    <reaction evidence="1">
        <text>Hydrolysis of (1-&gt;3)-beta-D-glucosidic linkages in (1-&gt;3)-beta-D-glucans.</text>
        <dbReference type="EC" id="3.2.1.39"/>
    </reaction>
</comment>
<evidence type="ECO:0000313" key="12">
    <source>
        <dbReference type="EMBL" id="KAK9935005.1"/>
    </source>
</evidence>
<dbReference type="InterPro" id="IPR044965">
    <property type="entry name" value="Glyco_hydro_17_plant"/>
</dbReference>
<feature type="region of interest" description="Disordered" evidence="10">
    <location>
        <begin position="346"/>
        <end position="366"/>
    </location>
</feature>
<dbReference type="Pfam" id="PF00332">
    <property type="entry name" value="Glyco_hydro_17"/>
    <property type="match status" value="1"/>
</dbReference>
<evidence type="ECO:0000256" key="9">
    <source>
        <dbReference type="RuleBase" id="RU004335"/>
    </source>
</evidence>
<dbReference type="EMBL" id="JBEDUW010000004">
    <property type="protein sequence ID" value="KAK9935005.1"/>
    <property type="molecule type" value="Genomic_DNA"/>
</dbReference>
<feature type="compositionally biased region" description="Basic residues" evidence="10">
    <location>
        <begin position="412"/>
        <end position="421"/>
    </location>
</feature>
<sequence length="421" mass="46474">MEKCTRINAAFLLQWFLIFFLEFGLQRVSSLGINYGQLGDNLLQPHQVVSLLRSNNISKTRIYDTNPQILTAFANSDVELIVTIENAMLPELTNTQAALQWASTHIKPFIPATKITGIEVGNEIDATDLLAYLVPAMSSIHKALSQLGLDSYIKVSTPFSYSVIEESYPPSAGSFKSEVSGVMSQLLQFLSSTKAPFWINAYPYFAYKDNSKEISLDYVLFSNAGSSAGVTDPSSNLHYDNMLYAQVDAVTYAMAKLGFDGIEVKVAETGWPSKGDANEIGASIENAAIYNGNLLNRQLANEGTPLRPRLDVYVFALFNENMKPGPTSERNFGLFQHDGTVAYNVGLSGSSSASTSAPNSTPQPQAHQLQILIQPLPHHHPQHQPLQNHQPQLQIQLMPHQPQPQPQPHQNHQPHHLPRSL</sequence>
<dbReference type="Gene3D" id="3.20.20.80">
    <property type="entry name" value="Glycosidases"/>
    <property type="match status" value="1"/>
</dbReference>
<dbReference type="GO" id="GO:0042973">
    <property type="term" value="F:glucan endo-1,3-beta-D-glucosidase activity"/>
    <property type="evidence" value="ECO:0007669"/>
    <property type="project" value="UniProtKB-EC"/>
</dbReference>
<evidence type="ECO:0000256" key="7">
    <source>
        <dbReference type="ARBA" id="ARBA00033335"/>
    </source>
</evidence>
<dbReference type="AlphaFoldDB" id="A0AAW1XF10"/>
<evidence type="ECO:0000256" key="5">
    <source>
        <dbReference type="ARBA" id="ARBA00022801"/>
    </source>
</evidence>
<accession>A0AAW1XF10</accession>
<feature type="chain" id="PRO_5043710637" description="glucan endo-1,3-beta-D-glucosidase" evidence="11">
    <location>
        <begin position="31"/>
        <end position="421"/>
    </location>
</feature>
<dbReference type="PANTHER" id="PTHR32227">
    <property type="entry name" value="GLUCAN ENDO-1,3-BETA-GLUCOSIDASE BG1-RELATED-RELATED"/>
    <property type="match status" value="1"/>
</dbReference>
<evidence type="ECO:0000256" key="6">
    <source>
        <dbReference type="ARBA" id="ARBA00023295"/>
    </source>
</evidence>
<proteinExistence type="inferred from homology"/>
<evidence type="ECO:0000256" key="3">
    <source>
        <dbReference type="ARBA" id="ARBA00012780"/>
    </source>
</evidence>
<dbReference type="EC" id="3.2.1.39" evidence="3"/>
<gene>
    <name evidence="12" type="ORF">M0R45_022122</name>
</gene>
<comment type="caution">
    <text evidence="12">The sequence shown here is derived from an EMBL/GenBank/DDBJ whole genome shotgun (WGS) entry which is preliminary data.</text>
</comment>
<feature type="region of interest" description="Disordered" evidence="10">
    <location>
        <begin position="399"/>
        <end position="421"/>
    </location>
</feature>
<feature type="signal peptide" evidence="11">
    <location>
        <begin position="1"/>
        <end position="30"/>
    </location>
</feature>
<evidence type="ECO:0000256" key="1">
    <source>
        <dbReference type="ARBA" id="ARBA00000382"/>
    </source>
</evidence>
<protein>
    <recommendedName>
        <fullName evidence="3">glucan endo-1,3-beta-D-glucosidase</fullName>
        <ecNumber evidence="3">3.2.1.39</ecNumber>
    </recommendedName>
    <alternativeName>
        <fullName evidence="7">(1-&gt;3)-beta-glucan endohydrolase</fullName>
    </alternativeName>
    <alternativeName>
        <fullName evidence="8">Beta-1,3-endoglucanase</fullName>
    </alternativeName>
</protein>
<feature type="compositionally biased region" description="Low complexity" evidence="10">
    <location>
        <begin position="348"/>
        <end position="366"/>
    </location>
</feature>
<keyword evidence="4 11" id="KW-0732">Signal</keyword>
<dbReference type="SUPFAM" id="SSF51445">
    <property type="entry name" value="(Trans)glycosidases"/>
    <property type="match status" value="1"/>
</dbReference>
<evidence type="ECO:0000256" key="10">
    <source>
        <dbReference type="SAM" id="MobiDB-lite"/>
    </source>
</evidence>
<keyword evidence="6" id="KW-0326">Glycosidase</keyword>
<evidence type="ECO:0000256" key="4">
    <source>
        <dbReference type="ARBA" id="ARBA00022729"/>
    </source>
</evidence>
<evidence type="ECO:0000313" key="13">
    <source>
        <dbReference type="Proteomes" id="UP001457282"/>
    </source>
</evidence>
<reference evidence="12 13" key="1">
    <citation type="journal article" date="2023" name="G3 (Bethesda)">
        <title>A chromosome-length genome assembly and annotation of blackberry (Rubus argutus, cv. 'Hillquist').</title>
        <authorList>
            <person name="Bruna T."/>
            <person name="Aryal R."/>
            <person name="Dudchenko O."/>
            <person name="Sargent D.J."/>
            <person name="Mead D."/>
            <person name="Buti M."/>
            <person name="Cavallini A."/>
            <person name="Hytonen T."/>
            <person name="Andres J."/>
            <person name="Pham M."/>
            <person name="Weisz D."/>
            <person name="Mascagni F."/>
            <person name="Usai G."/>
            <person name="Natali L."/>
            <person name="Bassil N."/>
            <person name="Fernandez G.E."/>
            <person name="Lomsadze A."/>
            <person name="Armour M."/>
            <person name="Olukolu B."/>
            <person name="Poorten T."/>
            <person name="Britton C."/>
            <person name="Davik J."/>
            <person name="Ashrafi H."/>
            <person name="Aiden E.L."/>
            <person name="Borodovsky M."/>
            <person name="Worthington M."/>
        </authorList>
    </citation>
    <scope>NUCLEOTIDE SEQUENCE [LARGE SCALE GENOMIC DNA]</scope>
    <source>
        <strain evidence="12">PI 553951</strain>
    </source>
</reference>
<organism evidence="12 13">
    <name type="scientific">Rubus argutus</name>
    <name type="common">Southern blackberry</name>
    <dbReference type="NCBI Taxonomy" id="59490"/>
    <lineage>
        <taxon>Eukaryota</taxon>
        <taxon>Viridiplantae</taxon>
        <taxon>Streptophyta</taxon>
        <taxon>Embryophyta</taxon>
        <taxon>Tracheophyta</taxon>
        <taxon>Spermatophyta</taxon>
        <taxon>Magnoliopsida</taxon>
        <taxon>eudicotyledons</taxon>
        <taxon>Gunneridae</taxon>
        <taxon>Pentapetalae</taxon>
        <taxon>rosids</taxon>
        <taxon>fabids</taxon>
        <taxon>Rosales</taxon>
        <taxon>Rosaceae</taxon>
        <taxon>Rosoideae</taxon>
        <taxon>Rosoideae incertae sedis</taxon>
        <taxon>Rubus</taxon>
    </lineage>
</organism>
<keyword evidence="5" id="KW-0378">Hydrolase</keyword>
<keyword evidence="13" id="KW-1185">Reference proteome</keyword>
<dbReference type="InterPro" id="IPR000490">
    <property type="entry name" value="Glyco_hydro_17"/>
</dbReference>